<dbReference type="PANTHER" id="PTHR42928">
    <property type="entry name" value="TRICARBOXYLATE-BINDING PROTEIN"/>
    <property type="match status" value="1"/>
</dbReference>
<protein>
    <submittedName>
        <fullName evidence="3">Tripartite tricarboxylate transporter substrate-binding protein</fullName>
    </submittedName>
</protein>
<dbReference type="Proteomes" id="UP001529369">
    <property type="component" value="Unassembled WGS sequence"/>
</dbReference>
<evidence type="ECO:0000256" key="2">
    <source>
        <dbReference type="SAM" id="SignalP"/>
    </source>
</evidence>
<keyword evidence="2" id="KW-0732">Signal</keyword>
<dbReference type="EMBL" id="JAUFPN010000163">
    <property type="protein sequence ID" value="MDN3566054.1"/>
    <property type="molecule type" value="Genomic_DNA"/>
</dbReference>
<dbReference type="Gene3D" id="3.40.190.10">
    <property type="entry name" value="Periplasmic binding protein-like II"/>
    <property type="match status" value="1"/>
</dbReference>
<dbReference type="PANTHER" id="PTHR42928:SF5">
    <property type="entry name" value="BLR1237 PROTEIN"/>
    <property type="match status" value="1"/>
</dbReference>
<comment type="caution">
    <text evidence="3">The sequence shown here is derived from an EMBL/GenBank/DDBJ whole genome shotgun (WGS) entry which is preliminary data.</text>
</comment>
<feature type="chain" id="PRO_5046116142" evidence="2">
    <location>
        <begin position="27"/>
        <end position="328"/>
    </location>
</feature>
<sequence length="328" mass="33802">MAQPTGRRPLLAALALPALLPRRAAAQPAAPYPSRPIRIVVSWPPGGGADIPMRLAAPAMQQVLGQPIVLENRAGASGSVGAGVVAQAAPDGYTALADTAAGAVNHLLIPGLPYDFATALAPVSQMVKSPLICVVRAEHPAKDLPALLARLKAAPGQIPYASSGTGTATHLAPALLLRRAGASANHVSYRGGAASIAGILAGDAEFVFSTLPQAAPLVMEGRLRGLAVSTIDRIGSLPQVPTVAEQGFPGFDVYDWLGFYVPMGTPAPVIARLQEAAAAGMRDPTAVKRLGEIGMIPVGNSTAEFQAFFTDQRERMSALIKAEGIRVE</sequence>
<reference evidence="4" key="1">
    <citation type="journal article" date="2019" name="Int. J. Syst. Evol. Microbiol.">
        <title>The Global Catalogue of Microorganisms (GCM) 10K type strain sequencing project: providing services to taxonomists for standard genome sequencing and annotation.</title>
        <authorList>
            <consortium name="The Broad Institute Genomics Platform"/>
            <consortium name="The Broad Institute Genome Sequencing Center for Infectious Disease"/>
            <person name="Wu L."/>
            <person name="Ma J."/>
        </authorList>
    </citation>
    <scope>NUCLEOTIDE SEQUENCE [LARGE SCALE GENOMIC DNA]</scope>
    <source>
        <strain evidence="4">CECT 7131</strain>
    </source>
</reference>
<keyword evidence="4" id="KW-1185">Reference proteome</keyword>
<gene>
    <name evidence="3" type="ORF">QWZ14_16925</name>
</gene>
<proteinExistence type="inferred from homology"/>
<dbReference type="Pfam" id="PF03401">
    <property type="entry name" value="TctC"/>
    <property type="match status" value="1"/>
</dbReference>
<evidence type="ECO:0000256" key="1">
    <source>
        <dbReference type="ARBA" id="ARBA00006987"/>
    </source>
</evidence>
<name>A0ABT8A952_9PROT</name>
<dbReference type="SUPFAM" id="SSF53850">
    <property type="entry name" value="Periplasmic binding protein-like II"/>
    <property type="match status" value="1"/>
</dbReference>
<dbReference type="InterPro" id="IPR005064">
    <property type="entry name" value="BUG"/>
</dbReference>
<evidence type="ECO:0000313" key="3">
    <source>
        <dbReference type="EMBL" id="MDN3566054.1"/>
    </source>
</evidence>
<dbReference type="Gene3D" id="3.40.190.150">
    <property type="entry name" value="Bordetella uptake gene, domain 1"/>
    <property type="match status" value="1"/>
</dbReference>
<dbReference type="RefSeq" id="WP_290317944.1">
    <property type="nucleotide sequence ID" value="NZ_JAUFPN010000163.1"/>
</dbReference>
<feature type="signal peptide" evidence="2">
    <location>
        <begin position="1"/>
        <end position="26"/>
    </location>
</feature>
<dbReference type="PIRSF" id="PIRSF017082">
    <property type="entry name" value="YflP"/>
    <property type="match status" value="1"/>
</dbReference>
<accession>A0ABT8A952</accession>
<organism evidence="3 4">
    <name type="scientific">Paeniroseomonas aquatica</name>
    <dbReference type="NCBI Taxonomy" id="373043"/>
    <lineage>
        <taxon>Bacteria</taxon>
        <taxon>Pseudomonadati</taxon>
        <taxon>Pseudomonadota</taxon>
        <taxon>Alphaproteobacteria</taxon>
        <taxon>Acetobacterales</taxon>
        <taxon>Acetobacteraceae</taxon>
        <taxon>Paeniroseomonas</taxon>
    </lineage>
</organism>
<evidence type="ECO:0000313" key="4">
    <source>
        <dbReference type="Proteomes" id="UP001529369"/>
    </source>
</evidence>
<comment type="similarity">
    <text evidence="1">Belongs to the UPF0065 (bug) family.</text>
</comment>
<dbReference type="InterPro" id="IPR042100">
    <property type="entry name" value="Bug_dom1"/>
</dbReference>